<comment type="caution">
    <text evidence="1">The sequence shown here is derived from an EMBL/GenBank/DDBJ whole genome shotgun (WGS) entry which is preliminary data.</text>
</comment>
<protein>
    <submittedName>
        <fullName evidence="1">Uncharacterized protein</fullName>
    </submittedName>
</protein>
<sequence length="168" mass="18541">MIDTPDANKAIRYNLDGTWKNDINFSCTDDTPKTLGVAEGRVCLKRVGRGVSPIRLGPLARRGVAPRSRPALHGVGCDRVGSGCEGCPTARVYGLNYNGCSFRAGVVLIVCIKSQRCRGVDFRFLPDTGGGGVREERQEGRDKLQFPFPPLVFEIYSFKVRQKIYELC</sequence>
<dbReference type="AlphaFoldDB" id="A0A5B7CPT5"/>
<organism evidence="1 2">
    <name type="scientific">Portunus trituberculatus</name>
    <name type="common">Swimming crab</name>
    <name type="synonym">Neptunus trituberculatus</name>
    <dbReference type="NCBI Taxonomy" id="210409"/>
    <lineage>
        <taxon>Eukaryota</taxon>
        <taxon>Metazoa</taxon>
        <taxon>Ecdysozoa</taxon>
        <taxon>Arthropoda</taxon>
        <taxon>Crustacea</taxon>
        <taxon>Multicrustacea</taxon>
        <taxon>Malacostraca</taxon>
        <taxon>Eumalacostraca</taxon>
        <taxon>Eucarida</taxon>
        <taxon>Decapoda</taxon>
        <taxon>Pleocyemata</taxon>
        <taxon>Brachyura</taxon>
        <taxon>Eubrachyura</taxon>
        <taxon>Portunoidea</taxon>
        <taxon>Portunidae</taxon>
        <taxon>Portuninae</taxon>
        <taxon>Portunus</taxon>
    </lineage>
</organism>
<keyword evidence="2" id="KW-1185">Reference proteome</keyword>
<dbReference type="Proteomes" id="UP000324222">
    <property type="component" value="Unassembled WGS sequence"/>
</dbReference>
<gene>
    <name evidence="1" type="ORF">E2C01_004432</name>
</gene>
<proteinExistence type="predicted"/>
<reference evidence="1 2" key="1">
    <citation type="submission" date="2019-05" db="EMBL/GenBank/DDBJ databases">
        <title>Another draft genome of Portunus trituberculatus and its Hox gene families provides insights of decapod evolution.</title>
        <authorList>
            <person name="Jeong J.-H."/>
            <person name="Song I."/>
            <person name="Kim S."/>
            <person name="Choi T."/>
            <person name="Kim D."/>
            <person name="Ryu S."/>
            <person name="Kim W."/>
        </authorList>
    </citation>
    <scope>NUCLEOTIDE SEQUENCE [LARGE SCALE GENOMIC DNA]</scope>
    <source>
        <tissue evidence="1">Muscle</tissue>
    </source>
</reference>
<evidence type="ECO:0000313" key="1">
    <source>
        <dbReference type="EMBL" id="MPC11757.1"/>
    </source>
</evidence>
<accession>A0A5B7CPT5</accession>
<dbReference type="EMBL" id="VSRR010000180">
    <property type="protein sequence ID" value="MPC11757.1"/>
    <property type="molecule type" value="Genomic_DNA"/>
</dbReference>
<name>A0A5B7CPT5_PORTR</name>
<evidence type="ECO:0000313" key="2">
    <source>
        <dbReference type="Proteomes" id="UP000324222"/>
    </source>
</evidence>